<organism evidence="8 9">
    <name type="scientific">Hyalella azteca</name>
    <name type="common">Amphipod</name>
    <dbReference type="NCBI Taxonomy" id="294128"/>
    <lineage>
        <taxon>Eukaryota</taxon>
        <taxon>Metazoa</taxon>
        <taxon>Ecdysozoa</taxon>
        <taxon>Arthropoda</taxon>
        <taxon>Crustacea</taxon>
        <taxon>Multicrustacea</taxon>
        <taxon>Malacostraca</taxon>
        <taxon>Eumalacostraca</taxon>
        <taxon>Peracarida</taxon>
        <taxon>Amphipoda</taxon>
        <taxon>Senticaudata</taxon>
        <taxon>Talitrida</taxon>
        <taxon>Talitroidea</taxon>
        <taxon>Hyalellidae</taxon>
        <taxon>Hyalella</taxon>
    </lineage>
</organism>
<dbReference type="GeneID" id="108673978"/>
<keyword evidence="5" id="KW-0496">Mitochondrion</keyword>
<evidence type="ECO:0000256" key="4">
    <source>
        <dbReference type="ARBA" id="ARBA00023098"/>
    </source>
</evidence>
<proteinExistence type="predicted"/>
<evidence type="ECO:0000256" key="7">
    <source>
        <dbReference type="ARBA" id="ARBA00040545"/>
    </source>
</evidence>
<dbReference type="InterPro" id="IPR014748">
    <property type="entry name" value="Enoyl-CoA_hydra_C"/>
</dbReference>
<dbReference type="GO" id="GO:0006631">
    <property type="term" value="P:fatty acid metabolic process"/>
    <property type="evidence" value="ECO:0007669"/>
    <property type="project" value="UniProtKB-KW"/>
</dbReference>
<dbReference type="PANTHER" id="PTHR43602:SF1">
    <property type="entry name" value="ENOYL-COA HYDRATASE DOMAIN-CONTAINING PROTEIN 3, MITOCHONDRIAL"/>
    <property type="match status" value="1"/>
</dbReference>
<evidence type="ECO:0000256" key="5">
    <source>
        <dbReference type="ARBA" id="ARBA00023128"/>
    </source>
</evidence>
<evidence type="ECO:0000313" key="8">
    <source>
        <dbReference type="Proteomes" id="UP000694843"/>
    </source>
</evidence>
<keyword evidence="4" id="KW-0443">Lipid metabolism</keyword>
<protein>
    <recommendedName>
        <fullName evidence="7">Enoyl-CoA hydratase domain-containing protein 3, mitochondrial</fullName>
    </recommendedName>
</protein>
<dbReference type="Pfam" id="PF00378">
    <property type="entry name" value="ECH_1"/>
    <property type="match status" value="1"/>
</dbReference>
<dbReference type="Proteomes" id="UP000694843">
    <property type="component" value="Unplaced"/>
</dbReference>
<evidence type="ECO:0000256" key="3">
    <source>
        <dbReference type="ARBA" id="ARBA00022946"/>
    </source>
</evidence>
<dbReference type="Gene3D" id="1.10.12.10">
    <property type="entry name" value="Lyase 2-enoyl-coa Hydratase, Chain A, domain 2"/>
    <property type="match status" value="1"/>
</dbReference>
<dbReference type="CDD" id="cd06558">
    <property type="entry name" value="crotonase-like"/>
    <property type="match status" value="1"/>
</dbReference>
<keyword evidence="3" id="KW-0809">Transit peptide</keyword>
<comment type="function">
    <text evidence="6">May play a role in fatty acid biosynthesis and insulin sensitivity.</text>
</comment>
<evidence type="ECO:0000256" key="1">
    <source>
        <dbReference type="ARBA" id="ARBA00004173"/>
    </source>
</evidence>
<reference evidence="9" key="1">
    <citation type="submission" date="2025-08" db="UniProtKB">
        <authorList>
            <consortium name="RefSeq"/>
        </authorList>
    </citation>
    <scope>IDENTIFICATION</scope>
    <source>
        <tissue evidence="9">Whole organism</tissue>
    </source>
</reference>
<dbReference type="InterPro" id="IPR052377">
    <property type="entry name" value="Mitochondrial_ECH-domain"/>
</dbReference>
<dbReference type="InterPro" id="IPR029045">
    <property type="entry name" value="ClpP/crotonase-like_dom_sf"/>
</dbReference>
<dbReference type="InterPro" id="IPR001753">
    <property type="entry name" value="Enoyl-CoA_hydra/iso"/>
</dbReference>
<dbReference type="GO" id="GO:0016836">
    <property type="term" value="F:hydro-lyase activity"/>
    <property type="evidence" value="ECO:0007669"/>
    <property type="project" value="TreeGrafter"/>
</dbReference>
<dbReference type="KEGG" id="hazt:108673978"/>
<name>A0A8B7NUE9_HYAAZ</name>
<keyword evidence="2" id="KW-0276">Fatty acid metabolism</keyword>
<dbReference type="OMA" id="SCDMVVC"/>
<dbReference type="OrthoDB" id="2139957at2759"/>
<gene>
    <name evidence="9" type="primary">LOC108673978</name>
</gene>
<dbReference type="AlphaFoldDB" id="A0A8B7NUE9"/>
<dbReference type="RefSeq" id="XP_018017363.1">
    <property type="nucleotide sequence ID" value="XM_018161874.2"/>
</dbReference>
<dbReference type="Gene3D" id="3.90.226.10">
    <property type="entry name" value="2-enoyl-CoA Hydratase, Chain A, domain 1"/>
    <property type="match status" value="1"/>
</dbReference>
<evidence type="ECO:0000313" key="9">
    <source>
        <dbReference type="RefSeq" id="XP_018017363.1"/>
    </source>
</evidence>
<comment type="subcellular location">
    <subcellularLocation>
        <location evidence="1">Mitochondrion</location>
    </subcellularLocation>
</comment>
<evidence type="ECO:0000256" key="2">
    <source>
        <dbReference type="ARBA" id="ARBA00022832"/>
    </source>
</evidence>
<dbReference type="GO" id="GO:0005739">
    <property type="term" value="C:mitochondrion"/>
    <property type="evidence" value="ECO:0007669"/>
    <property type="project" value="UniProtKB-SubCell"/>
</dbReference>
<sequence length="278" mass="29892">MILSQSVKPLLLKALPSARWMSGISGLLDVVMKDGVRVITMTDIRTRNSLSMKMLEALNSAVADDSSLRCILLRAEGNVFSAGHNLKEIHSGNIESHRAVFESCNRLMLRLRSLPVPVIAQVDGIAAAAGCQLVAACDIVVASDTSSFSTPGGSVGIFCSTPGVPLVRNVPRKLSSYMLLTGSPISAQTAFTAGLVSLVVPKDKLEEETQCVVESIVSKSRAVLALGKRFMYQQAELTEENAYKAGADVMVNNINMADGQEGICSFVEKRKPHWTHED</sequence>
<dbReference type="PANTHER" id="PTHR43602">
    <property type="match status" value="1"/>
</dbReference>
<evidence type="ECO:0000256" key="6">
    <source>
        <dbReference type="ARBA" id="ARBA00037410"/>
    </source>
</evidence>
<keyword evidence="8" id="KW-1185">Reference proteome</keyword>
<dbReference type="SUPFAM" id="SSF52096">
    <property type="entry name" value="ClpP/crotonase"/>
    <property type="match status" value="1"/>
</dbReference>
<accession>A0A8B7NUE9</accession>